<gene>
    <name evidence="1" type="ORF">F0U60_06480</name>
</gene>
<evidence type="ECO:0000313" key="2">
    <source>
        <dbReference type="Proteomes" id="UP001611383"/>
    </source>
</evidence>
<protein>
    <submittedName>
        <fullName evidence="1">Uncharacterized protein</fullName>
    </submittedName>
</protein>
<proteinExistence type="predicted"/>
<evidence type="ECO:0000313" key="1">
    <source>
        <dbReference type="EMBL" id="WNG43781.1"/>
    </source>
</evidence>
<name>A0ABY9WM09_9BACT</name>
<organism evidence="1 2">
    <name type="scientific">Archangium minus</name>
    <dbReference type="NCBI Taxonomy" id="83450"/>
    <lineage>
        <taxon>Bacteria</taxon>
        <taxon>Pseudomonadati</taxon>
        <taxon>Myxococcota</taxon>
        <taxon>Myxococcia</taxon>
        <taxon>Myxococcales</taxon>
        <taxon>Cystobacterineae</taxon>
        <taxon>Archangiaceae</taxon>
        <taxon>Archangium</taxon>
    </lineage>
</organism>
<reference evidence="1 2" key="1">
    <citation type="submission" date="2019-08" db="EMBL/GenBank/DDBJ databases">
        <title>Archangium and Cystobacter genomes.</title>
        <authorList>
            <person name="Chen I.-C.K."/>
            <person name="Wielgoss S."/>
        </authorList>
    </citation>
    <scope>NUCLEOTIDE SEQUENCE [LARGE SCALE GENOMIC DNA]</scope>
    <source>
        <strain evidence="1 2">Cbm 6</strain>
    </source>
</reference>
<dbReference type="EMBL" id="CP043494">
    <property type="protein sequence ID" value="WNG43781.1"/>
    <property type="molecule type" value="Genomic_DNA"/>
</dbReference>
<dbReference type="Proteomes" id="UP001611383">
    <property type="component" value="Chromosome"/>
</dbReference>
<keyword evidence="2" id="KW-1185">Reference proteome</keyword>
<dbReference type="RefSeq" id="WP_395815474.1">
    <property type="nucleotide sequence ID" value="NZ_CP043494.1"/>
</dbReference>
<sequence>MTRLAPEAEVVHSLKVHLLARGLQGLPVENVLVDSQPSYLQSRFARSLEPVGRVPIDGAYPDLLCTLQRPTWPSVVGFEVKPSVSDWVMGLAQARRYRRGVHYAYLALPGPVANPEMEETARRDGIGLLLRVEREWREVLAPAQPLPHPWTMGTVVAALQGIPVTRRLQLNHPLNYLVVPWLAVSFPRESVLDAMSRHWPDLQSEGTRKHAIEGASVLGLIDSSGKPTLDGLTTAELLSAVGFSLSSPIDKRRQLAEEASAVAAVVRAVLLRQAAVRLVLDTLRQSARPLPTPKLFLAAMRTDELLARSLFLADPSQNDLENLEGVAFNPSAVFKFKQVLWHAGLLTTKAHSSAGGRATSYAAMDDEWALDERYLSTYWSGIE</sequence>
<accession>A0ABY9WM09</accession>